<evidence type="ECO:0000313" key="1">
    <source>
        <dbReference type="EMBL" id="JAC71404.1"/>
    </source>
</evidence>
<gene>
    <name evidence="1" type="ORF">TSPGSL018_1998</name>
</gene>
<accession>A0A061RKV7</accession>
<dbReference type="AlphaFoldDB" id="A0A061RKV7"/>
<name>A0A061RKV7_9CHLO</name>
<proteinExistence type="predicted"/>
<organism evidence="1">
    <name type="scientific">Tetraselmis sp. GSL018</name>
    <dbReference type="NCBI Taxonomy" id="582737"/>
    <lineage>
        <taxon>Eukaryota</taxon>
        <taxon>Viridiplantae</taxon>
        <taxon>Chlorophyta</taxon>
        <taxon>core chlorophytes</taxon>
        <taxon>Chlorodendrophyceae</taxon>
        <taxon>Chlorodendrales</taxon>
        <taxon>Chlorodendraceae</taxon>
        <taxon>Tetraselmis</taxon>
    </lineage>
</organism>
<reference evidence="1" key="1">
    <citation type="submission" date="2014-05" db="EMBL/GenBank/DDBJ databases">
        <title>The transcriptome of the halophilic microalga Tetraselmis sp. GSL018 isolated from the Great Salt Lake, Utah.</title>
        <authorList>
            <person name="Jinkerson R.E."/>
            <person name="D'Adamo S."/>
            <person name="Posewitz M.C."/>
        </authorList>
    </citation>
    <scope>NUCLEOTIDE SEQUENCE</scope>
    <source>
        <strain evidence="1">GSL018</strain>
    </source>
</reference>
<protein>
    <submittedName>
        <fullName evidence="1">Uncharacterized protein</fullName>
    </submittedName>
</protein>
<sequence length="20" mass="2459">MCWIKDNTALQNYHDLFQMS</sequence>
<dbReference type="EMBL" id="GBEZ01014689">
    <property type="protein sequence ID" value="JAC71404.1"/>
    <property type="molecule type" value="Transcribed_RNA"/>
</dbReference>